<dbReference type="Gene3D" id="1.25.40.390">
    <property type="match status" value="1"/>
</dbReference>
<proteinExistence type="inferred from homology"/>
<keyword evidence="3 6" id="KW-0732">Signal</keyword>
<evidence type="ECO:0000313" key="10">
    <source>
        <dbReference type="EMBL" id="KAB4186277.1"/>
    </source>
</evidence>
<evidence type="ECO:0000259" key="8">
    <source>
        <dbReference type="Pfam" id="PF14322"/>
    </source>
</evidence>
<dbReference type="GO" id="GO:0009279">
    <property type="term" value="C:cell outer membrane"/>
    <property type="evidence" value="ECO:0007669"/>
    <property type="project" value="UniProtKB-SubCell"/>
</dbReference>
<evidence type="ECO:0000313" key="11">
    <source>
        <dbReference type="EMBL" id="KAB4237301.1"/>
    </source>
</evidence>
<evidence type="ECO:0000313" key="12">
    <source>
        <dbReference type="EMBL" id="KAB4240313.1"/>
    </source>
</evidence>
<dbReference type="OrthoDB" id="649940at2"/>
<organism evidence="12 19">
    <name type="scientific">Bacteroides uniformis</name>
    <dbReference type="NCBI Taxonomy" id="820"/>
    <lineage>
        <taxon>Bacteria</taxon>
        <taxon>Pseudomonadati</taxon>
        <taxon>Bacteroidota</taxon>
        <taxon>Bacteroidia</taxon>
        <taxon>Bacteroidales</taxon>
        <taxon>Bacteroidaceae</taxon>
        <taxon>Bacteroides</taxon>
    </lineage>
</organism>
<evidence type="ECO:0000313" key="13">
    <source>
        <dbReference type="EMBL" id="MDC1900268.1"/>
    </source>
</evidence>
<dbReference type="Pfam" id="PF07980">
    <property type="entry name" value="SusD_RagB"/>
    <property type="match status" value="1"/>
</dbReference>
<evidence type="ECO:0000313" key="14">
    <source>
        <dbReference type="EMBL" id="RGZ51648.1"/>
    </source>
</evidence>
<evidence type="ECO:0000313" key="18">
    <source>
        <dbReference type="Proteomes" id="UP000442334"/>
    </source>
</evidence>
<dbReference type="Proteomes" id="UP000283684">
    <property type="component" value="Unassembled WGS sequence"/>
</dbReference>
<reference evidence="13" key="4">
    <citation type="submission" date="2022-10" db="EMBL/GenBank/DDBJ databases">
        <title>Human gut microbiome strain richness.</title>
        <authorList>
            <person name="Chen-Liaw A."/>
        </authorList>
    </citation>
    <scope>NUCLEOTIDE SEQUENCE</scope>
    <source>
        <strain evidence="13">1001713st1_F9_1001713B170221_170320</strain>
    </source>
</reference>
<dbReference type="Proteomes" id="UP000442334">
    <property type="component" value="Unassembled WGS sequence"/>
</dbReference>
<name>A0A139JT68_BACUN</name>
<evidence type="ECO:0000259" key="7">
    <source>
        <dbReference type="Pfam" id="PF07980"/>
    </source>
</evidence>
<dbReference type="Proteomes" id="UP000095614">
    <property type="component" value="Unassembled WGS sequence"/>
</dbReference>
<comment type="subcellular location">
    <subcellularLocation>
        <location evidence="1">Cell outer membrane</location>
    </subcellularLocation>
</comment>
<evidence type="ECO:0000256" key="2">
    <source>
        <dbReference type="ARBA" id="ARBA00006275"/>
    </source>
</evidence>
<evidence type="ECO:0000313" key="16">
    <source>
        <dbReference type="Proteomes" id="UP000283684"/>
    </source>
</evidence>
<reference evidence="14 16" key="2">
    <citation type="submission" date="2018-08" db="EMBL/GenBank/DDBJ databases">
        <title>A genome reference for cultivated species of the human gut microbiota.</title>
        <authorList>
            <person name="Zou Y."/>
            <person name="Xue W."/>
            <person name="Luo G."/>
        </authorList>
    </citation>
    <scope>NUCLEOTIDE SEQUENCE [LARGE SCALE GENOMIC DNA]</scope>
    <source>
        <strain evidence="14 16">AM50-4</strain>
    </source>
</reference>
<evidence type="ECO:0000256" key="6">
    <source>
        <dbReference type="SAM" id="SignalP"/>
    </source>
</evidence>
<gene>
    <name evidence="14" type="ORF">DW988_02635</name>
    <name evidence="9" type="ORF">ERS852462_00352</name>
    <name evidence="11" type="ORF">GAP41_20020</name>
    <name evidence="12" type="ORF">GAP47_03950</name>
    <name evidence="10" type="ORF">GAQ34_08000</name>
    <name evidence="13" type="ORF">POZ10_06515</name>
</gene>
<protein>
    <submittedName>
        <fullName evidence="9">RagB/SusD domain-containing protein</fullName>
    </submittedName>
    <submittedName>
        <fullName evidence="12">RagB/SusD family nutrient uptake outer membrane protein</fullName>
    </submittedName>
</protein>
<feature type="signal peptide" evidence="6">
    <location>
        <begin position="1"/>
        <end position="21"/>
    </location>
</feature>
<feature type="chain" id="PRO_5014530635" evidence="6">
    <location>
        <begin position="22"/>
        <end position="486"/>
    </location>
</feature>
<dbReference type="Proteomes" id="UP000431575">
    <property type="component" value="Unassembled WGS sequence"/>
</dbReference>
<reference evidence="9 15" key="1">
    <citation type="submission" date="2015-09" db="EMBL/GenBank/DDBJ databases">
        <authorList>
            <consortium name="Pathogen Informatics"/>
        </authorList>
    </citation>
    <scope>NUCLEOTIDE SEQUENCE [LARGE SCALE GENOMIC DNA]</scope>
    <source>
        <strain evidence="9 15">2789STDY5834847</strain>
    </source>
</reference>
<evidence type="ECO:0000256" key="4">
    <source>
        <dbReference type="ARBA" id="ARBA00023136"/>
    </source>
</evidence>
<evidence type="ECO:0000313" key="17">
    <source>
        <dbReference type="Proteomes" id="UP000431575"/>
    </source>
</evidence>
<dbReference type="RefSeq" id="WP_016274185.1">
    <property type="nucleotide sequence ID" value="NZ_BAABZM010000011.1"/>
</dbReference>
<evidence type="ECO:0000313" key="15">
    <source>
        <dbReference type="Proteomes" id="UP000095614"/>
    </source>
</evidence>
<dbReference type="Pfam" id="PF14322">
    <property type="entry name" value="SusD-like_3"/>
    <property type="match status" value="1"/>
</dbReference>
<dbReference type="Proteomes" id="UP000462376">
    <property type="component" value="Unassembled WGS sequence"/>
</dbReference>
<sequence length="486" mass="54300">MNRIKQTIIALAIGLSLANCGDDFLDTTSSDQMSDSNTFTTIDGAQQVLTGAYDWLTNGWLAHMTNQYIFFLPDIMGDDALVTPDPNYNYGRFVSPYQYTVSPGSTYTDDPWKGCYSIIDNTNAILDNIGNLAESAERNRIEGEALSLRAYTYHFLVRMYAKPVNKYPDNPSIILRISSGTEDLPRATVKDVYNQLVVDMEKACGLLDQHSSSSKAYIGANAAHGILARLYLDLGDETNGIKHANAALKGVNLMNTAVYTADFCEVNSETLWAFECPTDDNQFYLSLPSFWYLCGDDYEDAVIGYSSLRVSKALINLMEDKDIRKTQFPKDSETNDYISETGYLTTKIHSRNNEMGQGSFNMLRGSEMYLIIAELAADKQHYDVAKEALNVVRIARGLDKYSGTDAGLADEIQQERRRELFAEGHRLFDMKRRGLALTRTGVDGHDLWTSQLDLPAGSDRFELPIPQAEIDANGELTNNDQNPAYK</sequence>
<dbReference type="InterPro" id="IPR033985">
    <property type="entry name" value="SusD-like_N"/>
</dbReference>
<dbReference type="SUPFAM" id="SSF48452">
    <property type="entry name" value="TPR-like"/>
    <property type="match status" value="1"/>
</dbReference>
<dbReference type="EMBL" id="QSEE01000001">
    <property type="protein sequence ID" value="RGZ51648.1"/>
    <property type="molecule type" value="Genomic_DNA"/>
</dbReference>
<accession>A0A139JT68</accession>
<dbReference type="EMBL" id="WCTL01000002">
    <property type="protein sequence ID" value="KAB4240313.1"/>
    <property type="molecule type" value="Genomic_DNA"/>
</dbReference>
<dbReference type="EMBL" id="CZAF01000001">
    <property type="protein sequence ID" value="CUO41510.1"/>
    <property type="molecule type" value="Genomic_DNA"/>
</dbReference>
<dbReference type="InterPro" id="IPR012944">
    <property type="entry name" value="SusD_RagB_dom"/>
</dbReference>
<evidence type="ECO:0000256" key="1">
    <source>
        <dbReference type="ARBA" id="ARBA00004442"/>
    </source>
</evidence>
<dbReference type="PATRIC" id="fig|820.27.peg.4112"/>
<feature type="domain" description="SusD-like N-terminal" evidence="8">
    <location>
        <begin position="23"/>
        <end position="232"/>
    </location>
</feature>
<evidence type="ECO:0000313" key="9">
    <source>
        <dbReference type="EMBL" id="CUO41510.1"/>
    </source>
</evidence>
<reference evidence="17 18" key="3">
    <citation type="journal article" date="2019" name="Nat. Med.">
        <title>A library of human gut bacterial isolates paired with longitudinal multiomics data enables mechanistic microbiome research.</title>
        <authorList>
            <person name="Poyet M."/>
            <person name="Groussin M."/>
            <person name="Gibbons S.M."/>
            <person name="Avila-Pacheco J."/>
            <person name="Jiang X."/>
            <person name="Kearney S.M."/>
            <person name="Perrotta A.R."/>
            <person name="Berdy B."/>
            <person name="Zhao S."/>
            <person name="Lieberman T.D."/>
            <person name="Swanson P.K."/>
            <person name="Smith M."/>
            <person name="Roesemann S."/>
            <person name="Alexander J.E."/>
            <person name="Rich S.A."/>
            <person name="Livny J."/>
            <person name="Vlamakis H."/>
            <person name="Clish C."/>
            <person name="Bullock K."/>
            <person name="Deik A."/>
            <person name="Scott J."/>
            <person name="Pierce K.A."/>
            <person name="Xavier R.J."/>
            <person name="Alm E.J."/>
        </authorList>
    </citation>
    <scope>NUCLEOTIDE SEQUENCE [LARGE SCALE GENOMIC DNA]</scope>
    <source>
        <strain evidence="10 18">BIOML-A21</strain>
        <strain evidence="12 19">BIOML-A5</strain>
        <strain evidence="11 17">BIOML-A6</strain>
    </source>
</reference>
<feature type="domain" description="RagB/SusD" evidence="7">
    <location>
        <begin position="339"/>
        <end position="485"/>
    </location>
</feature>
<dbReference type="Proteomes" id="UP001222603">
    <property type="component" value="Unassembled WGS sequence"/>
</dbReference>
<evidence type="ECO:0000313" key="19">
    <source>
        <dbReference type="Proteomes" id="UP000462376"/>
    </source>
</evidence>
<dbReference type="InterPro" id="IPR011990">
    <property type="entry name" value="TPR-like_helical_dom_sf"/>
</dbReference>
<keyword evidence="4" id="KW-0472">Membrane</keyword>
<comment type="similarity">
    <text evidence="2">Belongs to the SusD family.</text>
</comment>
<dbReference type="EMBL" id="WCTM01000018">
    <property type="protein sequence ID" value="KAB4237301.1"/>
    <property type="molecule type" value="Genomic_DNA"/>
</dbReference>
<dbReference type="AlphaFoldDB" id="A0A139JT68"/>
<dbReference type="EMBL" id="JAQNSI010000185">
    <property type="protein sequence ID" value="MDC1900268.1"/>
    <property type="molecule type" value="Genomic_DNA"/>
</dbReference>
<evidence type="ECO:0000256" key="3">
    <source>
        <dbReference type="ARBA" id="ARBA00022729"/>
    </source>
</evidence>
<evidence type="ECO:0000256" key="5">
    <source>
        <dbReference type="ARBA" id="ARBA00023237"/>
    </source>
</evidence>
<dbReference type="EMBL" id="WCUA01000006">
    <property type="protein sequence ID" value="KAB4186277.1"/>
    <property type="molecule type" value="Genomic_DNA"/>
</dbReference>
<keyword evidence="5" id="KW-0998">Cell outer membrane</keyword>